<proteinExistence type="predicted"/>
<dbReference type="EMBL" id="JACGWM010001331">
    <property type="protein sequence ID" value="KAL0293658.1"/>
    <property type="molecule type" value="Genomic_DNA"/>
</dbReference>
<organism evidence="1">
    <name type="scientific">Sesamum calycinum</name>
    <dbReference type="NCBI Taxonomy" id="2727403"/>
    <lineage>
        <taxon>Eukaryota</taxon>
        <taxon>Viridiplantae</taxon>
        <taxon>Streptophyta</taxon>
        <taxon>Embryophyta</taxon>
        <taxon>Tracheophyta</taxon>
        <taxon>Spermatophyta</taxon>
        <taxon>Magnoliopsida</taxon>
        <taxon>eudicotyledons</taxon>
        <taxon>Gunneridae</taxon>
        <taxon>Pentapetalae</taxon>
        <taxon>asterids</taxon>
        <taxon>lamiids</taxon>
        <taxon>Lamiales</taxon>
        <taxon>Pedaliaceae</taxon>
        <taxon>Sesamum</taxon>
    </lineage>
</organism>
<gene>
    <name evidence="1" type="ORF">Scaly_3137100</name>
</gene>
<reference evidence="1" key="1">
    <citation type="submission" date="2020-06" db="EMBL/GenBank/DDBJ databases">
        <authorList>
            <person name="Li T."/>
            <person name="Hu X."/>
            <person name="Zhang T."/>
            <person name="Song X."/>
            <person name="Zhang H."/>
            <person name="Dai N."/>
            <person name="Sheng W."/>
            <person name="Hou X."/>
            <person name="Wei L."/>
        </authorList>
    </citation>
    <scope>NUCLEOTIDE SEQUENCE</scope>
    <source>
        <strain evidence="1">KEN8</strain>
        <tissue evidence="1">Leaf</tissue>
    </source>
</reference>
<dbReference type="AlphaFoldDB" id="A0AAW2JI87"/>
<reference evidence="1" key="2">
    <citation type="journal article" date="2024" name="Plant">
        <title>Genomic evolution and insights into agronomic trait innovations of Sesamum species.</title>
        <authorList>
            <person name="Miao H."/>
            <person name="Wang L."/>
            <person name="Qu L."/>
            <person name="Liu H."/>
            <person name="Sun Y."/>
            <person name="Le M."/>
            <person name="Wang Q."/>
            <person name="Wei S."/>
            <person name="Zheng Y."/>
            <person name="Lin W."/>
            <person name="Duan Y."/>
            <person name="Cao H."/>
            <person name="Xiong S."/>
            <person name="Wang X."/>
            <person name="Wei L."/>
            <person name="Li C."/>
            <person name="Ma Q."/>
            <person name="Ju M."/>
            <person name="Zhao R."/>
            <person name="Li G."/>
            <person name="Mu C."/>
            <person name="Tian Q."/>
            <person name="Mei H."/>
            <person name="Zhang T."/>
            <person name="Gao T."/>
            <person name="Zhang H."/>
        </authorList>
    </citation>
    <scope>NUCLEOTIDE SEQUENCE</scope>
    <source>
        <strain evidence="1">KEN8</strain>
    </source>
</reference>
<comment type="caution">
    <text evidence="1">The sequence shown here is derived from an EMBL/GenBank/DDBJ whole genome shotgun (WGS) entry which is preliminary data.</text>
</comment>
<protein>
    <submittedName>
        <fullName evidence="1">Uncharacterized protein</fullName>
    </submittedName>
</protein>
<sequence>MPPFRQGKAMMNAASQPRPISLELRGNGIAAQPLPLLVVTSGVEGAASYLTEAGLEQVRTEGVSTANDVRIEKLEDKLGLLAQSIAMHAATADAKIQMVDAKVQTMNAKIQTLKGEMHELFTRFQASLGDGNSELGLRNEMHSLRDRFQSVIDGLKEDIGVLKKAVASTPSGKAIGKPFKADSGCFIGGGPHRARDCPKKEKLSALIAGDEQAEPSRVNPLQLLNAIRHEKKSSVNGLMYVDVVVNG</sequence>
<accession>A0AAW2JI87</accession>
<name>A0AAW2JI87_9LAMI</name>
<evidence type="ECO:0000313" key="1">
    <source>
        <dbReference type="EMBL" id="KAL0293658.1"/>
    </source>
</evidence>